<dbReference type="Pfam" id="PF12724">
    <property type="entry name" value="Flavodoxin_5"/>
    <property type="match status" value="1"/>
</dbReference>
<sequence>MVEVRYFSKSGNTKAVADVIAAEAGVKAGSVEGADAVRADILFLGGALYAGGIAGKLKKFIKTLSPEHVGCVAVFSTTANPNGAYAKIKKALDKQGLRVLEHEFHCTGGQAKSGEAARHAAVFANEVLEETRRG</sequence>
<evidence type="ECO:0000313" key="2">
    <source>
        <dbReference type="EMBL" id="KXK66886.1"/>
    </source>
</evidence>
<feature type="domain" description="Flavodoxin" evidence="1">
    <location>
        <begin position="5"/>
        <end position="109"/>
    </location>
</feature>
<dbReference type="InterPro" id="IPR029039">
    <property type="entry name" value="Flavoprotein-like_sf"/>
</dbReference>
<reference evidence="2 3" key="1">
    <citation type="submission" date="2016-02" db="EMBL/GenBank/DDBJ databases">
        <authorList>
            <person name="Wen L."/>
            <person name="He K."/>
            <person name="Yang H."/>
        </authorList>
    </citation>
    <scope>NUCLEOTIDE SEQUENCE [LARGE SCALE GENOMIC DNA]</scope>
    <source>
        <strain evidence="2 3">DSM 22607</strain>
    </source>
</reference>
<dbReference type="Proteomes" id="UP000070366">
    <property type="component" value="Unassembled WGS sequence"/>
</dbReference>
<comment type="caution">
    <text evidence="2">The sequence shown here is derived from an EMBL/GenBank/DDBJ whole genome shotgun (WGS) entry which is preliminary data.</text>
</comment>
<dbReference type="OrthoDB" id="1739094at2"/>
<dbReference type="InterPro" id="IPR026816">
    <property type="entry name" value="Flavodoxin_dom"/>
</dbReference>
<gene>
    <name evidence="2" type="ORF">HMPREF3293_00274</name>
</gene>
<dbReference type="AlphaFoldDB" id="A0A136Q8I3"/>
<dbReference type="Gene3D" id="3.40.50.360">
    <property type="match status" value="1"/>
</dbReference>
<dbReference type="SUPFAM" id="SSF52218">
    <property type="entry name" value="Flavoproteins"/>
    <property type="match status" value="1"/>
</dbReference>
<protein>
    <recommendedName>
        <fullName evidence="1">Flavodoxin domain-containing protein</fullName>
    </recommendedName>
</protein>
<evidence type="ECO:0000313" key="3">
    <source>
        <dbReference type="Proteomes" id="UP000070366"/>
    </source>
</evidence>
<dbReference type="RefSeq" id="WP_066523380.1">
    <property type="nucleotide sequence ID" value="NZ_CABMOF010000017.1"/>
</dbReference>
<organism evidence="2 3">
    <name type="scientific">Christensenella minuta</name>
    <dbReference type="NCBI Taxonomy" id="626937"/>
    <lineage>
        <taxon>Bacteria</taxon>
        <taxon>Bacillati</taxon>
        <taxon>Bacillota</taxon>
        <taxon>Clostridia</taxon>
        <taxon>Christensenellales</taxon>
        <taxon>Christensenellaceae</taxon>
        <taxon>Christensenella</taxon>
    </lineage>
</organism>
<dbReference type="STRING" id="626937.HMPREF3293_00274"/>
<accession>A0A136Q8I3</accession>
<keyword evidence="3" id="KW-1185">Reference proteome</keyword>
<name>A0A136Q8I3_9FIRM</name>
<dbReference type="KEGG" id="cmiu:B1H56_06615"/>
<proteinExistence type="predicted"/>
<evidence type="ECO:0000259" key="1">
    <source>
        <dbReference type="Pfam" id="PF12724"/>
    </source>
</evidence>
<dbReference type="EMBL" id="LSZW01000023">
    <property type="protein sequence ID" value="KXK66886.1"/>
    <property type="molecule type" value="Genomic_DNA"/>
</dbReference>